<dbReference type="GO" id="GO:0010143">
    <property type="term" value="P:cutin biosynthetic process"/>
    <property type="evidence" value="ECO:0007669"/>
    <property type="project" value="TreeGrafter"/>
</dbReference>
<protein>
    <submittedName>
        <fullName evidence="1">Uncharacterized protein</fullName>
    </submittedName>
</protein>
<dbReference type="Proteomes" id="UP001420932">
    <property type="component" value="Unassembled WGS sequence"/>
</dbReference>
<gene>
    <name evidence="1" type="ORF">Syun_018781</name>
</gene>
<comment type="caution">
    <text evidence="1">The sequence shown here is derived from an EMBL/GenBank/DDBJ whole genome shotgun (WGS) entry which is preliminary data.</text>
</comment>
<dbReference type="AlphaFoldDB" id="A0AAP0NWP2"/>
<name>A0AAP0NWP2_9MAGN</name>
<dbReference type="SUPFAM" id="SSF56801">
    <property type="entry name" value="Acetyl-CoA synthetase-like"/>
    <property type="match status" value="1"/>
</dbReference>
<dbReference type="PANTHER" id="PTHR43272">
    <property type="entry name" value="LONG-CHAIN-FATTY-ACID--COA LIGASE"/>
    <property type="match status" value="1"/>
</dbReference>
<accession>A0AAP0NWP2</accession>
<evidence type="ECO:0000313" key="2">
    <source>
        <dbReference type="Proteomes" id="UP001420932"/>
    </source>
</evidence>
<dbReference type="GO" id="GO:0016020">
    <property type="term" value="C:membrane"/>
    <property type="evidence" value="ECO:0007669"/>
    <property type="project" value="TreeGrafter"/>
</dbReference>
<dbReference type="GO" id="GO:0004467">
    <property type="term" value="F:long-chain fatty acid-CoA ligase activity"/>
    <property type="evidence" value="ECO:0007669"/>
    <property type="project" value="TreeGrafter"/>
</dbReference>
<dbReference type="EMBL" id="JBBNAF010000008">
    <property type="protein sequence ID" value="KAK9121164.1"/>
    <property type="molecule type" value="Genomic_DNA"/>
</dbReference>
<dbReference type="GO" id="GO:0010025">
    <property type="term" value="P:wax biosynthetic process"/>
    <property type="evidence" value="ECO:0007669"/>
    <property type="project" value="TreeGrafter"/>
</dbReference>
<evidence type="ECO:0000313" key="1">
    <source>
        <dbReference type="EMBL" id="KAK9121164.1"/>
    </source>
</evidence>
<dbReference type="PANTHER" id="PTHR43272:SF4">
    <property type="entry name" value="LONG CHAIN ACYL-COA SYNTHETASE 2"/>
    <property type="match status" value="1"/>
</dbReference>
<keyword evidence="2" id="KW-1185">Reference proteome</keyword>
<sequence length="345" mass="39024">MLPPLALFASLLRPLVLIASLMPPLALLTAAIPHPLLFASTPLDIVRGCEMGSRFEMHANTGIKRRSTGDIGEWQPNGAMKIIDRKKNIFKLSQGKYIAVENLENTYNRCPIIDSWDKSKLECFESFLVAVVVPNKTALEDWAETHDKSGDYQSLCISPRARKYILDELNSTGKKHKLRGFEMLKAIHLEPNPFNSERDLITPTFKLKRPQLLKYYEEYIDQLYNEAKGGATIARGVLYEVNNGSETELLYFISDPLLIRDGLETEYNNFVSDPLLIRDGSETEYNNYVSDPLLIRDGSETESNNFVSDPLLIRDGSKTEYNNSISDPLLIRDGSETDCNYNCTL</sequence>
<proteinExistence type="predicted"/>
<reference evidence="1 2" key="1">
    <citation type="submission" date="2024-01" db="EMBL/GenBank/DDBJ databases">
        <title>Genome assemblies of Stephania.</title>
        <authorList>
            <person name="Yang L."/>
        </authorList>
    </citation>
    <scope>NUCLEOTIDE SEQUENCE [LARGE SCALE GENOMIC DNA]</scope>
    <source>
        <strain evidence="1">YNDBR</strain>
        <tissue evidence="1">Leaf</tissue>
    </source>
</reference>
<dbReference type="GO" id="GO:0005783">
    <property type="term" value="C:endoplasmic reticulum"/>
    <property type="evidence" value="ECO:0007669"/>
    <property type="project" value="TreeGrafter"/>
</dbReference>
<organism evidence="1 2">
    <name type="scientific">Stephania yunnanensis</name>
    <dbReference type="NCBI Taxonomy" id="152371"/>
    <lineage>
        <taxon>Eukaryota</taxon>
        <taxon>Viridiplantae</taxon>
        <taxon>Streptophyta</taxon>
        <taxon>Embryophyta</taxon>
        <taxon>Tracheophyta</taxon>
        <taxon>Spermatophyta</taxon>
        <taxon>Magnoliopsida</taxon>
        <taxon>Ranunculales</taxon>
        <taxon>Menispermaceae</taxon>
        <taxon>Menispermoideae</taxon>
        <taxon>Cissampelideae</taxon>
        <taxon>Stephania</taxon>
    </lineage>
</organism>